<dbReference type="EMBL" id="FOJG01000001">
    <property type="protein sequence ID" value="SEW39861.1"/>
    <property type="molecule type" value="Genomic_DNA"/>
</dbReference>
<dbReference type="STRING" id="29529.SAMN04488122_2792"/>
<accession>A0A1I0RGQ3</accession>
<keyword evidence="1" id="KW-0472">Membrane</keyword>
<feature type="transmembrane region" description="Helical" evidence="1">
    <location>
        <begin position="152"/>
        <end position="175"/>
    </location>
</feature>
<name>A0A1I0RGQ3_9BACT</name>
<evidence type="ECO:0000313" key="3">
    <source>
        <dbReference type="Proteomes" id="UP000199310"/>
    </source>
</evidence>
<evidence type="ECO:0000313" key="2">
    <source>
        <dbReference type="EMBL" id="SEW39861.1"/>
    </source>
</evidence>
<sequence length="213" mass="24832">MEDNEIIHLWKTYDMKLEESLSLNRELAADLTRLKVQTFMSSMKPLKLFTILVGMVWVVLVDTLIISLFHVAGAFFLVSAGIQVLLTQLAIGIYLYQLVLIHRVDISEPVLATQEKLARLQSSTLWVARLLFLQLPVWTTFYLNKGMLENGNMWWCVLQVLVTAAFTYAAIWLFVNIRYENREKKWFRFIFAGKEWTPIMKSMELLGEVKSYQ</sequence>
<keyword evidence="1" id="KW-1133">Transmembrane helix</keyword>
<dbReference type="Proteomes" id="UP000199310">
    <property type="component" value="Unassembled WGS sequence"/>
</dbReference>
<reference evidence="3" key="1">
    <citation type="submission" date="2016-10" db="EMBL/GenBank/DDBJ databases">
        <authorList>
            <person name="Varghese N."/>
            <person name="Submissions S."/>
        </authorList>
    </citation>
    <scope>NUCLEOTIDE SEQUENCE [LARGE SCALE GENOMIC DNA]</scope>
    <source>
        <strain evidence="3">DSM 3695</strain>
    </source>
</reference>
<gene>
    <name evidence="2" type="ORF">SAMN04488122_2792</name>
</gene>
<keyword evidence="3" id="KW-1185">Reference proteome</keyword>
<dbReference type="RefSeq" id="WP_089895648.1">
    <property type="nucleotide sequence ID" value="NZ_FOJG01000001.1"/>
</dbReference>
<dbReference type="AlphaFoldDB" id="A0A1I0RGQ3"/>
<proteinExistence type="predicted"/>
<protein>
    <submittedName>
        <fullName evidence="2">Uncharacterized protein</fullName>
    </submittedName>
</protein>
<feature type="transmembrane region" description="Helical" evidence="1">
    <location>
        <begin position="117"/>
        <end position="137"/>
    </location>
</feature>
<keyword evidence="1" id="KW-0812">Transmembrane</keyword>
<organism evidence="2 3">
    <name type="scientific">Chitinophaga arvensicola</name>
    <dbReference type="NCBI Taxonomy" id="29529"/>
    <lineage>
        <taxon>Bacteria</taxon>
        <taxon>Pseudomonadati</taxon>
        <taxon>Bacteroidota</taxon>
        <taxon>Chitinophagia</taxon>
        <taxon>Chitinophagales</taxon>
        <taxon>Chitinophagaceae</taxon>
        <taxon>Chitinophaga</taxon>
    </lineage>
</organism>
<dbReference type="OrthoDB" id="5706484at2"/>
<evidence type="ECO:0000256" key="1">
    <source>
        <dbReference type="SAM" id="Phobius"/>
    </source>
</evidence>
<feature type="transmembrane region" description="Helical" evidence="1">
    <location>
        <begin position="75"/>
        <end position="96"/>
    </location>
</feature>
<feature type="transmembrane region" description="Helical" evidence="1">
    <location>
        <begin position="48"/>
        <end position="69"/>
    </location>
</feature>